<comment type="function">
    <text evidence="8">Involved in pre-mRNA splicing.</text>
</comment>
<dbReference type="GO" id="GO:0030628">
    <property type="term" value="F:pre-mRNA 3'-splice site binding"/>
    <property type="evidence" value="ECO:0007669"/>
    <property type="project" value="UniProtKB-UniRule"/>
</dbReference>
<feature type="domain" description="Pre-mRNA-splicing factor SLU7" evidence="10">
    <location>
        <begin position="158"/>
        <end position="450"/>
    </location>
</feature>
<keyword evidence="7 8" id="KW-0539">Nucleus</keyword>
<feature type="region of interest" description="Disordered" evidence="9">
    <location>
        <begin position="506"/>
        <end position="527"/>
    </location>
</feature>
<comment type="similarity">
    <text evidence="2 8">Belongs to the SLU7 family.</text>
</comment>
<evidence type="ECO:0000256" key="3">
    <source>
        <dbReference type="ARBA" id="ARBA00021377"/>
    </source>
</evidence>
<feature type="compositionally biased region" description="Polar residues" evidence="9">
    <location>
        <begin position="511"/>
        <end position="520"/>
    </location>
</feature>
<evidence type="ECO:0000256" key="4">
    <source>
        <dbReference type="ARBA" id="ARBA00022664"/>
    </source>
</evidence>
<keyword evidence="6 8" id="KW-0508">mRNA splicing</keyword>
<proteinExistence type="inferred from homology"/>
<evidence type="ECO:0000256" key="8">
    <source>
        <dbReference type="RuleBase" id="RU367071"/>
    </source>
</evidence>
<evidence type="ECO:0000256" key="2">
    <source>
        <dbReference type="ARBA" id="ARBA00007203"/>
    </source>
</evidence>
<evidence type="ECO:0000256" key="1">
    <source>
        <dbReference type="ARBA" id="ARBA00004123"/>
    </source>
</evidence>
<keyword evidence="4 8" id="KW-0507">mRNA processing</keyword>
<evidence type="ECO:0000256" key="9">
    <source>
        <dbReference type="SAM" id="MobiDB-lite"/>
    </source>
</evidence>
<feature type="region of interest" description="Disordered" evidence="9">
    <location>
        <begin position="212"/>
        <end position="272"/>
    </location>
</feature>
<dbReference type="Pfam" id="PF11708">
    <property type="entry name" value="Slu7"/>
    <property type="match status" value="1"/>
</dbReference>
<comment type="subcellular location">
    <subcellularLocation>
        <location evidence="1 8">Nucleus</location>
    </subcellularLocation>
</comment>
<evidence type="ECO:0000256" key="5">
    <source>
        <dbReference type="ARBA" id="ARBA00022728"/>
    </source>
</evidence>
<dbReference type="InterPro" id="IPR039974">
    <property type="entry name" value="Splicing_factor_SLU7"/>
</dbReference>
<dbReference type="Gene3D" id="3.40.50.300">
    <property type="entry name" value="P-loop containing nucleotide triphosphate hydrolases"/>
    <property type="match status" value="2"/>
</dbReference>
<feature type="region of interest" description="Disordered" evidence="9">
    <location>
        <begin position="1"/>
        <end position="58"/>
    </location>
</feature>
<comment type="caution">
    <text evidence="11">The sequence shown here is derived from an EMBL/GenBank/DDBJ whole genome shotgun (WGS) entry which is preliminary data.</text>
</comment>
<feature type="compositionally biased region" description="Basic and acidic residues" evidence="9">
    <location>
        <begin position="15"/>
        <end position="41"/>
    </location>
</feature>
<feature type="compositionally biased region" description="Polar residues" evidence="9">
    <location>
        <begin position="1"/>
        <end position="10"/>
    </location>
</feature>
<dbReference type="InterPro" id="IPR027417">
    <property type="entry name" value="P-loop_NTPase"/>
</dbReference>
<evidence type="ECO:0000313" key="11">
    <source>
        <dbReference type="EMBL" id="CAF0920537.1"/>
    </source>
</evidence>
<sequence>MSQQHFTTPPSILARKKDGDVPKKQTREEYRQQKELEELRKAGSAPAEVDEEGKDINPHIPKYMTDVPWYVTYDHTKPTLKHQRIHPEKSTTYDTLNEWYARGHADKVATRYRPGACENCGAMTHKRKDCVERPRRLGARFTGSDFAPDEYVQPDINLSYDGKRDRWNGIDINWHQQKLQDEHKRLAEAKSILKAKKLDEEAEAEEQLEAAEIANNTETEEPVVTVPAKPGGLDDKTKSKKTNKPDSDDDEEDEEYKYTDSMDMPGQHVDSKQRISVRNLRIREDTAKYLLNLDAESAYYDPKSRSMRDNPFAGTNKDPSQVPYLGDNFVRYSGDAKAFATSQIFAWEALDKGVSIHTQADPTKLELLNKEFHEKKNQFVKTVQEQLIERYGGEEHLNSIPRELVVEAQTEQYVEYNRFGKVIKGDQRATIKSKYVEDVYENEHTSIWGSYWNNYRWGYACCHSLLRQSYCTGVIVEEKEIEFETNNKFDDTNGDKPKSLTEMHREKLNKQKLQPKSSSATDEKDSIMKKLDKKKIQDAAKEIEKRDKQAEEMALIDERKRKYNSLKTDTNDYKEPSEEEKEAYRLKKLRHDDPMAQFIPFDVSIRENISYGDNNREDIPLDEIIQVAKTANIHDFIQSLPQGYETNCGAEGTQLSGGQKQRIVQEALDNAIQNQTSITIAHRLSTIQNADLICVFHRGKIVESGTHEQLIALNGRYYQMVQHSFKYK</sequence>
<dbReference type="EMBL" id="CAJNOE010000106">
    <property type="protein sequence ID" value="CAF0920537.1"/>
    <property type="molecule type" value="Genomic_DNA"/>
</dbReference>
<organism evidence="11 12">
    <name type="scientific">Adineta steineri</name>
    <dbReference type="NCBI Taxonomy" id="433720"/>
    <lineage>
        <taxon>Eukaryota</taxon>
        <taxon>Metazoa</taxon>
        <taxon>Spiralia</taxon>
        <taxon>Gnathifera</taxon>
        <taxon>Rotifera</taxon>
        <taxon>Eurotatoria</taxon>
        <taxon>Bdelloidea</taxon>
        <taxon>Adinetida</taxon>
        <taxon>Adinetidae</taxon>
        <taxon>Adineta</taxon>
    </lineage>
</organism>
<evidence type="ECO:0000256" key="6">
    <source>
        <dbReference type="ARBA" id="ARBA00023187"/>
    </source>
</evidence>
<dbReference type="PANTHER" id="PTHR12942">
    <property type="entry name" value="STEP II SPLICING FACTOR SLU7"/>
    <property type="match status" value="1"/>
</dbReference>
<dbReference type="AlphaFoldDB" id="A0A814B152"/>
<evidence type="ECO:0000259" key="10">
    <source>
        <dbReference type="Pfam" id="PF11708"/>
    </source>
</evidence>
<evidence type="ECO:0000313" key="12">
    <source>
        <dbReference type="Proteomes" id="UP000663860"/>
    </source>
</evidence>
<accession>A0A814B152</accession>
<name>A0A814B152_9BILA</name>
<comment type="subunit">
    <text evidence="8">Associated with the spliceosome.</text>
</comment>
<dbReference type="GO" id="GO:0005681">
    <property type="term" value="C:spliceosomal complex"/>
    <property type="evidence" value="ECO:0007669"/>
    <property type="project" value="UniProtKB-UniRule"/>
</dbReference>
<dbReference type="Proteomes" id="UP000663860">
    <property type="component" value="Unassembled WGS sequence"/>
</dbReference>
<dbReference type="GO" id="GO:0000398">
    <property type="term" value="P:mRNA splicing, via spliceosome"/>
    <property type="evidence" value="ECO:0007669"/>
    <property type="project" value="UniProtKB-UniRule"/>
</dbReference>
<dbReference type="PANTHER" id="PTHR12942:SF2">
    <property type="entry name" value="PRE-MRNA-SPLICING FACTOR SLU7"/>
    <property type="match status" value="1"/>
</dbReference>
<protein>
    <recommendedName>
        <fullName evidence="3 8">Pre-mRNA-splicing factor SLU7</fullName>
    </recommendedName>
</protein>
<reference evidence="11" key="1">
    <citation type="submission" date="2021-02" db="EMBL/GenBank/DDBJ databases">
        <authorList>
            <person name="Nowell W R."/>
        </authorList>
    </citation>
    <scope>NUCLEOTIDE SEQUENCE</scope>
</reference>
<dbReference type="SUPFAM" id="SSF52540">
    <property type="entry name" value="P-loop containing nucleoside triphosphate hydrolases"/>
    <property type="match status" value="1"/>
</dbReference>
<dbReference type="InterPro" id="IPR021715">
    <property type="entry name" value="Slu7_dom"/>
</dbReference>
<evidence type="ECO:0000256" key="7">
    <source>
        <dbReference type="ARBA" id="ARBA00023242"/>
    </source>
</evidence>
<keyword evidence="5 8" id="KW-0747">Spliceosome</keyword>
<gene>
    <name evidence="11" type="ORF">IZO911_LOCUS13286</name>
</gene>